<name>K1WBB6_TRIAC</name>
<feature type="chain" id="PRO_5003854692" evidence="2">
    <location>
        <begin position="18"/>
        <end position="404"/>
    </location>
</feature>
<accession>K1WBB6</accession>
<feature type="compositionally biased region" description="Low complexity" evidence="1">
    <location>
        <begin position="315"/>
        <end position="326"/>
    </location>
</feature>
<dbReference type="eggNOG" id="ENOG502QW31">
    <property type="taxonomic scope" value="Eukaryota"/>
</dbReference>
<comment type="caution">
    <text evidence="3">The sequence shown here is derived from an EMBL/GenBank/DDBJ whole genome shotgun (WGS) entry which is preliminary data.</text>
</comment>
<dbReference type="AlphaFoldDB" id="K1WBB6"/>
<dbReference type="EMBL" id="AMBO01000378">
    <property type="protein sequence ID" value="EKC98973.1"/>
    <property type="molecule type" value="Genomic_DNA"/>
</dbReference>
<evidence type="ECO:0000256" key="2">
    <source>
        <dbReference type="SAM" id="SignalP"/>
    </source>
</evidence>
<dbReference type="HOGENOM" id="CLU_036093_0_0_1"/>
<evidence type="ECO:0000313" key="3">
    <source>
        <dbReference type="EMBL" id="EKC98973.1"/>
    </source>
</evidence>
<dbReference type="STRING" id="1220162.K1WBB6"/>
<reference evidence="3 4" key="1">
    <citation type="journal article" date="2012" name="Eukaryot. Cell">
        <title>Genome sequence of the Trichosporon asahii environmental strain CBS 8904.</title>
        <authorList>
            <person name="Yang R.Y."/>
            <person name="Li H.T."/>
            <person name="Zhu H."/>
            <person name="Zhou G.P."/>
            <person name="Wang M."/>
            <person name="Wang L."/>
        </authorList>
    </citation>
    <scope>NUCLEOTIDE SEQUENCE [LARGE SCALE GENOMIC DNA]</scope>
    <source>
        <strain evidence="3 4">CBS 8904</strain>
    </source>
</reference>
<gene>
    <name evidence="3" type="ORF">A1Q2_06727</name>
</gene>
<keyword evidence="2" id="KW-0732">Signal</keyword>
<dbReference type="InParanoid" id="K1WBB6"/>
<dbReference type="Proteomes" id="UP000006757">
    <property type="component" value="Unassembled WGS sequence"/>
</dbReference>
<protein>
    <submittedName>
        <fullName evidence="3">Glycoprotein</fullName>
    </submittedName>
</protein>
<keyword evidence="4" id="KW-1185">Reference proteome</keyword>
<feature type="region of interest" description="Disordered" evidence="1">
    <location>
        <begin position="306"/>
        <end position="379"/>
    </location>
</feature>
<proteinExistence type="predicted"/>
<evidence type="ECO:0000313" key="4">
    <source>
        <dbReference type="Proteomes" id="UP000006757"/>
    </source>
</evidence>
<sequence>MLPQLAAALLASSGVSAQVTAAFPNGPTNPDKPEFYPIGAQVNQTSLSRLLSLNGIDDFCMYGPPEPGPDSVIGNIEDRVVAYCTKPRNNARIIPDGTITAAHLVKTPAYIQIHGFWDGTRINIVDGDSGGELDPHGAKNLGNPIGGNVTTNLATGEDVFYEEWMSFISFDQFCLRICTAEVNGTTTALQCEHELDIMGCRWVMAITDFEASRTTGFTECDGEIAMAPGLYPLKNGTTSTFRQRYTGTWTNEEKETGVFTVGQLVTPTAPAFWPKSSNCKTYSTISNGVDMKDLMVKAAPTVLRDGSAVPVTGLPSTTPATVTTPTSVPPSVTPTSAGAGSSDAKPTDAGKDGASSDSAAAGAETTKNGDSAAAGKPAGGAGALSAPALLASVCGVALGALALL</sequence>
<feature type="signal peptide" evidence="2">
    <location>
        <begin position="1"/>
        <end position="17"/>
    </location>
</feature>
<organism evidence="3 4">
    <name type="scientific">Trichosporon asahii var. asahii (strain CBS 8904)</name>
    <name type="common">Yeast</name>
    <dbReference type="NCBI Taxonomy" id="1220162"/>
    <lineage>
        <taxon>Eukaryota</taxon>
        <taxon>Fungi</taxon>
        <taxon>Dikarya</taxon>
        <taxon>Basidiomycota</taxon>
        <taxon>Agaricomycotina</taxon>
        <taxon>Tremellomycetes</taxon>
        <taxon>Trichosporonales</taxon>
        <taxon>Trichosporonaceae</taxon>
        <taxon>Trichosporon</taxon>
    </lineage>
</organism>
<feature type="compositionally biased region" description="Low complexity" evidence="1">
    <location>
        <begin position="352"/>
        <end position="363"/>
    </location>
</feature>
<evidence type="ECO:0000256" key="1">
    <source>
        <dbReference type="SAM" id="MobiDB-lite"/>
    </source>
</evidence>
<dbReference type="OMA" id="TGHINMT"/>
<dbReference type="OrthoDB" id="2564904at2759"/>